<protein>
    <submittedName>
        <fullName evidence="1">Uncharacterized protein</fullName>
    </submittedName>
</protein>
<comment type="caution">
    <text evidence="1">The sequence shown here is derived from an EMBL/GenBank/DDBJ whole genome shotgun (WGS) entry which is preliminary data.</text>
</comment>
<accession>X1VF37</accession>
<dbReference type="AlphaFoldDB" id="X1VF37"/>
<sequence>DFISRMFTYDNDGRSIAREGGREEKGRVDVCKGQGVERWGVGEGLGEGGQGEGG</sequence>
<feature type="non-terminal residue" evidence="1">
    <location>
        <position position="1"/>
    </location>
</feature>
<organism evidence="1">
    <name type="scientific">marine sediment metagenome</name>
    <dbReference type="NCBI Taxonomy" id="412755"/>
    <lineage>
        <taxon>unclassified sequences</taxon>
        <taxon>metagenomes</taxon>
        <taxon>ecological metagenomes</taxon>
    </lineage>
</organism>
<reference evidence="1" key="1">
    <citation type="journal article" date="2014" name="Front. Microbiol.">
        <title>High frequency of phylogenetically diverse reductive dehalogenase-homologous genes in deep subseafloor sedimentary metagenomes.</title>
        <authorList>
            <person name="Kawai M."/>
            <person name="Futagami T."/>
            <person name="Toyoda A."/>
            <person name="Takaki Y."/>
            <person name="Nishi S."/>
            <person name="Hori S."/>
            <person name="Arai W."/>
            <person name="Tsubouchi T."/>
            <person name="Morono Y."/>
            <person name="Uchiyama I."/>
            <person name="Ito T."/>
            <person name="Fujiyama A."/>
            <person name="Inagaki F."/>
            <person name="Takami H."/>
        </authorList>
    </citation>
    <scope>NUCLEOTIDE SEQUENCE</scope>
    <source>
        <strain evidence="1">Expedition CK06-06</strain>
    </source>
</reference>
<proteinExistence type="predicted"/>
<name>X1VF37_9ZZZZ</name>
<dbReference type="EMBL" id="BARW01040113">
    <property type="protein sequence ID" value="GAJ16492.1"/>
    <property type="molecule type" value="Genomic_DNA"/>
</dbReference>
<evidence type="ECO:0000313" key="1">
    <source>
        <dbReference type="EMBL" id="GAJ16492.1"/>
    </source>
</evidence>
<gene>
    <name evidence="1" type="ORF">S12H4_60791</name>
</gene>